<evidence type="ECO:0000313" key="7">
    <source>
        <dbReference type="EMBL" id="OIN60467.1"/>
    </source>
</evidence>
<proteinExistence type="predicted"/>
<feature type="transmembrane region" description="Helical" evidence="5">
    <location>
        <begin position="17"/>
        <end position="36"/>
    </location>
</feature>
<dbReference type="InterPro" id="IPR007267">
    <property type="entry name" value="GtrA_DPMS_TM"/>
</dbReference>
<dbReference type="Pfam" id="PF04138">
    <property type="entry name" value="GtrA_DPMS_TM"/>
    <property type="match status" value="1"/>
</dbReference>
<evidence type="ECO:0000259" key="6">
    <source>
        <dbReference type="Pfam" id="PF04138"/>
    </source>
</evidence>
<comment type="caution">
    <text evidence="7">The sequence shown here is derived from an EMBL/GenBank/DDBJ whole genome shotgun (WGS) entry which is preliminary data.</text>
</comment>
<dbReference type="GO" id="GO:0016020">
    <property type="term" value="C:membrane"/>
    <property type="evidence" value="ECO:0007669"/>
    <property type="project" value="UniProtKB-SubCell"/>
</dbReference>
<evidence type="ECO:0000256" key="4">
    <source>
        <dbReference type="ARBA" id="ARBA00023136"/>
    </source>
</evidence>
<dbReference type="OrthoDB" id="957443at2"/>
<evidence type="ECO:0000256" key="1">
    <source>
        <dbReference type="ARBA" id="ARBA00004141"/>
    </source>
</evidence>
<feature type="transmembrane region" description="Helical" evidence="5">
    <location>
        <begin position="123"/>
        <end position="143"/>
    </location>
</feature>
<feature type="transmembrane region" description="Helical" evidence="5">
    <location>
        <begin position="82"/>
        <end position="99"/>
    </location>
</feature>
<evidence type="ECO:0000256" key="3">
    <source>
        <dbReference type="ARBA" id="ARBA00022989"/>
    </source>
</evidence>
<reference evidence="7 8" key="1">
    <citation type="submission" date="2016-10" db="EMBL/GenBank/DDBJ databases">
        <title>Arsenicibacter rosenii gen. nov., sp. nov., an efficient arsenic-methylating bacterium isolated from an arsenic-contaminated paddy soil.</title>
        <authorList>
            <person name="Huang K."/>
        </authorList>
    </citation>
    <scope>NUCLEOTIDE SEQUENCE [LARGE SCALE GENOMIC DNA]</scope>
    <source>
        <strain evidence="7 8">SM-1</strain>
    </source>
</reference>
<evidence type="ECO:0000256" key="2">
    <source>
        <dbReference type="ARBA" id="ARBA00022692"/>
    </source>
</evidence>
<comment type="subcellular location">
    <subcellularLocation>
        <location evidence="1">Membrane</location>
        <topology evidence="1">Multi-pass membrane protein</topology>
    </subcellularLocation>
</comment>
<protein>
    <recommendedName>
        <fullName evidence="6">GtrA/DPMS transmembrane domain-containing protein</fullName>
    </recommendedName>
</protein>
<name>A0A1S2VNW2_9BACT</name>
<keyword evidence="2 5" id="KW-0812">Transmembrane</keyword>
<dbReference type="GO" id="GO:0000271">
    <property type="term" value="P:polysaccharide biosynthetic process"/>
    <property type="evidence" value="ECO:0007669"/>
    <property type="project" value="InterPro"/>
</dbReference>
<keyword evidence="3 5" id="KW-1133">Transmembrane helix</keyword>
<evidence type="ECO:0000313" key="8">
    <source>
        <dbReference type="Proteomes" id="UP000181790"/>
    </source>
</evidence>
<feature type="domain" description="GtrA/DPMS transmembrane" evidence="6">
    <location>
        <begin position="20"/>
        <end position="145"/>
    </location>
</feature>
<organism evidence="7 8">
    <name type="scientific">Arsenicibacter rosenii</name>
    <dbReference type="NCBI Taxonomy" id="1750698"/>
    <lineage>
        <taxon>Bacteria</taxon>
        <taxon>Pseudomonadati</taxon>
        <taxon>Bacteroidota</taxon>
        <taxon>Cytophagia</taxon>
        <taxon>Cytophagales</taxon>
        <taxon>Spirosomataceae</taxon>
        <taxon>Arsenicibacter</taxon>
    </lineage>
</organism>
<accession>A0A1S2VNW2</accession>
<dbReference type="Proteomes" id="UP000181790">
    <property type="component" value="Unassembled WGS sequence"/>
</dbReference>
<dbReference type="AlphaFoldDB" id="A0A1S2VNW2"/>
<evidence type="ECO:0000256" key="5">
    <source>
        <dbReference type="SAM" id="Phobius"/>
    </source>
</evidence>
<sequence>MNVSSVPTTKRKGYKDFIAYFFTAILGALINFFSQIGYRELIGLNFTTSVFLGYVTAMVLTFAPTKNFAFDAKKTDNAGREFIKYVGIALVALAVQVYSSDITLKQIANPFFPETSAFFREKVSHVIGMGLSFLANFFGHRLLTFRSTGMYDRIKPKRSK</sequence>
<gene>
    <name evidence="7" type="ORF">BLX24_06510</name>
</gene>
<keyword evidence="8" id="KW-1185">Reference proteome</keyword>
<keyword evidence="4 5" id="KW-0472">Membrane</keyword>
<dbReference type="EMBL" id="MORL01000002">
    <property type="protein sequence ID" value="OIN60467.1"/>
    <property type="molecule type" value="Genomic_DNA"/>
</dbReference>
<feature type="transmembrane region" description="Helical" evidence="5">
    <location>
        <begin position="42"/>
        <end position="62"/>
    </location>
</feature>